<name>A0ABP2RGT9_9LEPT</name>
<keyword evidence="2" id="KW-1185">Reference proteome</keyword>
<comment type="caution">
    <text evidence="1">The sequence shown here is derived from an EMBL/GenBank/DDBJ whole genome shotgun (WGS) entry which is preliminary data.</text>
</comment>
<organism evidence="1 2">
    <name type="scientific">Leptospira licerasiae str. MMD4847</name>
    <dbReference type="NCBI Taxonomy" id="1049971"/>
    <lineage>
        <taxon>Bacteria</taxon>
        <taxon>Pseudomonadati</taxon>
        <taxon>Spirochaetota</taxon>
        <taxon>Spirochaetia</taxon>
        <taxon>Leptospirales</taxon>
        <taxon>Leptospiraceae</taxon>
        <taxon>Leptospira</taxon>
    </lineage>
</organism>
<evidence type="ECO:0000313" key="1">
    <source>
        <dbReference type="EMBL" id="EJZ43650.1"/>
    </source>
</evidence>
<proteinExistence type="predicted"/>
<reference evidence="1 2" key="1">
    <citation type="submission" date="2012-08" db="EMBL/GenBank/DDBJ databases">
        <authorList>
            <person name="Harkins D.M."/>
            <person name="Durkin A.S."/>
            <person name="Selengut J.D."/>
            <person name="Sanka R."/>
            <person name="DePew J."/>
            <person name="Purushe J."/>
            <person name="Matthias M.A."/>
            <person name="Vinetz J.M."/>
            <person name="Sutton G.G."/>
            <person name="Nelson W.C."/>
            <person name="Fouts D.E."/>
        </authorList>
    </citation>
    <scope>NUCLEOTIDE SEQUENCE [LARGE SCALE GENOMIC DNA]</scope>
    <source>
        <strain evidence="1 2">MMD4847</strain>
    </source>
</reference>
<gene>
    <name evidence="1" type="ORF">LEP1GSC178_3359</name>
</gene>
<dbReference type="EMBL" id="AHOM02000004">
    <property type="protein sequence ID" value="EJZ43650.1"/>
    <property type="molecule type" value="Genomic_DNA"/>
</dbReference>
<protein>
    <submittedName>
        <fullName evidence="1">Uncharacterized protein</fullName>
    </submittedName>
</protein>
<dbReference type="Proteomes" id="UP000018720">
    <property type="component" value="Unassembled WGS sequence"/>
</dbReference>
<evidence type="ECO:0000313" key="2">
    <source>
        <dbReference type="Proteomes" id="UP000018720"/>
    </source>
</evidence>
<sequence length="51" mass="6060">MHVINFNKLKHKSQGKIPKSPCVAFEPVRIKYDAHANFPILLRYRKRLRSI</sequence>
<accession>A0ABP2RGT9</accession>